<evidence type="ECO:0000313" key="1">
    <source>
        <dbReference type="EMBL" id="MBS9535510.1"/>
    </source>
</evidence>
<organism evidence="1 2">
    <name type="scientific">Mycolicibacter acidiphilus</name>
    <dbReference type="NCBI Taxonomy" id="2835306"/>
    <lineage>
        <taxon>Bacteria</taxon>
        <taxon>Bacillati</taxon>
        <taxon>Actinomycetota</taxon>
        <taxon>Actinomycetes</taxon>
        <taxon>Mycobacteriales</taxon>
        <taxon>Mycobacteriaceae</taxon>
        <taxon>Mycolicibacter</taxon>
    </lineage>
</organism>
<name>A0ABS5RMH7_9MYCO</name>
<dbReference type="RefSeq" id="WP_214094368.1">
    <property type="nucleotide sequence ID" value="NZ_JAHCLR010000046.1"/>
</dbReference>
<gene>
    <name evidence="1" type="ORF">KIH27_18145</name>
</gene>
<accession>A0ABS5RMH7</accession>
<evidence type="ECO:0000313" key="2">
    <source>
        <dbReference type="Proteomes" id="UP001519535"/>
    </source>
</evidence>
<dbReference type="EMBL" id="JAHCLR010000046">
    <property type="protein sequence ID" value="MBS9535510.1"/>
    <property type="molecule type" value="Genomic_DNA"/>
</dbReference>
<keyword evidence="2" id="KW-1185">Reference proteome</keyword>
<comment type="caution">
    <text evidence="1">The sequence shown here is derived from an EMBL/GenBank/DDBJ whole genome shotgun (WGS) entry which is preliminary data.</text>
</comment>
<dbReference type="SUPFAM" id="SSF48452">
    <property type="entry name" value="TPR-like"/>
    <property type="match status" value="1"/>
</dbReference>
<evidence type="ECO:0008006" key="3">
    <source>
        <dbReference type="Google" id="ProtNLM"/>
    </source>
</evidence>
<sequence length="393" mass="43520">MDAGTVFTWAQSYFDFNDFANARKWYTRFLELGGSGDERFCSMYRLAVSMHKLGEAWPDVQDAYLRAWAVQPTRAEPLHAVASHYRRESRYRLGYLFAQRAADIPPPDPAALCIDDEVYIWRARDERAVCAAWTGRPAEAFTLNRQLLTLPDLPATARQRIAKNRDFSVPAMQEAATAYPAGLIESIVPGLADTEVTVSLIAGPNRSVTELTLNSILNCCRDLNRIGRFLAVDTGLSPGDRHILQDRYPFIEVVDADTTQPPAAQLRTLRAEVRGRFWLHLGQGWQFFAPDDLITRLTSVLEAEPHIFQVGVNFADADELTGVCAAEDVVRRAPGAGRYVPTSAVSLGPAMFHTSRMDQASNMVAPASTLAHELGRAGFKTATLDEVLCIAQC</sequence>
<reference evidence="1 2" key="1">
    <citation type="submission" date="2021-05" db="EMBL/GenBank/DDBJ databases">
        <title>Mycobacterium acidophilum sp. nov., an extremely acid-tolerant member of the genus Mycobacterium.</title>
        <authorList>
            <person name="Xia J."/>
        </authorList>
    </citation>
    <scope>NUCLEOTIDE SEQUENCE [LARGE SCALE GENOMIC DNA]</scope>
    <source>
        <strain evidence="1 2">M1</strain>
    </source>
</reference>
<protein>
    <recommendedName>
        <fullName evidence="3">Glycosyl transferase</fullName>
    </recommendedName>
</protein>
<dbReference type="Proteomes" id="UP001519535">
    <property type="component" value="Unassembled WGS sequence"/>
</dbReference>
<dbReference type="Gene3D" id="1.25.40.10">
    <property type="entry name" value="Tetratricopeptide repeat domain"/>
    <property type="match status" value="1"/>
</dbReference>
<dbReference type="InterPro" id="IPR011990">
    <property type="entry name" value="TPR-like_helical_dom_sf"/>
</dbReference>
<proteinExistence type="predicted"/>